<dbReference type="EMBL" id="JACGWJ010000484">
    <property type="protein sequence ID" value="KAL0291924.1"/>
    <property type="molecule type" value="Genomic_DNA"/>
</dbReference>
<evidence type="ECO:0000313" key="2">
    <source>
        <dbReference type="EMBL" id="KAL0291924.1"/>
    </source>
</evidence>
<evidence type="ECO:0000256" key="1">
    <source>
        <dbReference type="SAM" id="MobiDB-lite"/>
    </source>
</evidence>
<gene>
    <name evidence="2" type="ORF">Sradi_7009100</name>
</gene>
<organism evidence="2">
    <name type="scientific">Sesamum radiatum</name>
    <name type="common">Black benniseed</name>
    <dbReference type="NCBI Taxonomy" id="300843"/>
    <lineage>
        <taxon>Eukaryota</taxon>
        <taxon>Viridiplantae</taxon>
        <taxon>Streptophyta</taxon>
        <taxon>Embryophyta</taxon>
        <taxon>Tracheophyta</taxon>
        <taxon>Spermatophyta</taxon>
        <taxon>Magnoliopsida</taxon>
        <taxon>eudicotyledons</taxon>
        <taxon>Gunneridae</taxon>
        <taxon>Pentapetalae</taxon>
        <taxon>asterids</taxon>
        <taxon>lamiids</taxon>
        <taxon>Lamiales</taxon>
        <taxon>Pedaliaceae</taxon>
        <taxon>Sesamum</taxon>
    </lineage>
</organism>
<protein>
    <submittedName>
        <fullName evidence="2">Uncharacterized protein</fullName>
    </submittedName>
</protein>
<dbReference type="AlphaFoldDB" id="A0AAW2JBR0"/>
<feature type="region of interest" description="Disordered" evidence="1">
    <location>
        <begin position="132"/>
        <end position="213"/>
    </location>
</feature>
<reference evidence="2" key="2">
    <citation type="journal article" date="2024" name="Plant">
        <title>Genomic evolution and insights into agronomic trait innovations of Sesamum species.</title>
        <authorList>
            <person name="Miao H."/>
            <person name="Wang L."/>
            <person name="Qu L."/>
            <person name="Liu H."/>
            <person name="Sun Y."/>
            <person name="Le M."/>
            <person name="Wang Q."/>
            <person name="Wei S."/>
            <person name="Zheng Y."/>
            <person name="Lin W."/>
            <person name="Duan Y."/>
            <person name="Cao H."/>
            <person name="Xiong S."/>
            <person name="Wang X."/>
            <person name="Wei L."/>
            <person name="Li C."/>
            <person name="Ma Q."/>
            <person name="Ju M."/>
            <person name="Zhao R."/>
            <person name="Li G."/>
            <person name="Mu C."/>
            <person name="Tian Q."/>
            <person name="Mei H."/>
            <person name="Zhang T."/>
            <person name="Gao T."/>
            <person name="Zhang H."/>
        </authorList>
    </citation>
    <scope>NUCLEOTIDE SEQUENCE</scope>
    <source>
        <strain evidence="2">G02</strain>
    </source>
</reference>
<sequence length="213" mass="22601">MLLSFPNTRSHLPSHLPLRLRSARRARASGKGASAHAHAAAVVGRVRALPPAGSASRARPLRHTGRRHPADLAGLAGARPRLAGRPAAADLLGRTGQARRSATSEGPASAIHAAHARPVWRPVCAHCLAGAAQRARPPLGRPASARSLGRQDPARRARMPGGGRQAPAASGRVGQALWRRPRRNRPKAPGRPPSNQQRFEGYTIIKEKNKTIS</sequence>
<proteinExistence type="predicted"/>
<feature type="compositionally biased region" description="Basic residues" evidence="1">
    <location>
        <begin position="179"/>
        <end position="188"/>
    </location>
</feature>
<name>A0AAW2JBR0_SESRA</name>
<accession>A0AAW2JBR0</accession>
<comment type="caution">
    <text evidence="2">The sequence shown here is derived from an EMBL/GenBank/DDBJ whole genome shotgun (WGS) entry which is preliminary data.</text>
</comment>
<reference evidence="2" key="1">
    <citation type="submission" date="2020-06" db="EMBL/GenBank/DDBJ databases">
        <authorList>
            <person name="Li T."/>
            <person name="Hu X."/>
            <person name="Zhang T."/>
            <person name="Song X."/>
            <person name="Zhang H."/>
            <person name="Dai N."/>
            <person name="Sheng W."/>
            <person name="Hou X."/>
            <person name="Wei L."/>
        </authorList>
    </citation>
    <scope>NUCLEOTIDE SEQUENCE</scope>
    <source>
        <strain evidence="2">G02</strain>
        <tissue evidence="2">Leaf</tissue>
    </source>
</reference>